<comment type="caution">
    <text evidence="4">The sequence shown here is derived from an EMBL/GenBank/DDBJ whole genome shotgun (WGS) entry which is preliminary data.</text>
</comment>
<evidence type="ECO:0000259" key="3">
    <source>
        <dbReference type="Pfam" id="PF05368"/>
    </source>
</evidence>
<proteinExistence type="predicted"/>
<dbReference type="InterPro" id="IPR008030">
    <property type="entry name" value="NmrA-like"/>
</dbReference>
<dbReference type="Gene3D" id="3.90.25.10">
    <property type="entry name" value="UDP-galactose 4-epimerase, domain 1"/>
    <property type="match status" value="1"/>
</dbReference>
<dbReference type="InterPro" id="IPR051609">
    <property type="entry name" value="NmrA/Isoflavone_reductase-like"/>
</dbReference>
<keyword evidence="1" id="KW-0521">NADP</keyword>
<dbReference type="GO" id="GO:0016491">
    <property type="term" value="F:oxidoreductase activity"/>
    <property type="evidence" value="ECO:0007669"/>
    <property type="project" value="UniProtKB-KW"/>
</dbReference>
<dbReference type="STRING" id="1447883.A0A2B7YTP3"/>
<dbReference type="EMBL" id="PDNA01000007">
    <property type="protein sequence ID" value="PGH27414.1"/>
    <property type="molecule type" value="Genomic_DNA"/>
</dbReference>
<dbReference type="InterPro" id="IPR045312">
    <property type="entry name" value="PCBER-like"/>
</dbReference>
<dbReference type="PANTHER" id="PTHR47706:SF9">
    <property type="entry name" value="NMRA-LIKE DOMAIN-CONTAINING PROTEIN-RELATED"/>
    <property type="match status" value="1"/>
</dbReference>
<evidence type="ECO:0000313" key="4">
    <source>
        <dbReference type="EMBL" id="PGH27414.1"/>
    </source>
</evidence>
<keyword evidence="2" id="KW-0560">Oxidoreductase</keyword>
<dbReference type="InterPro" id="IPR036291">
    <property type="entry name" value="NAD(P)-bd_dom_sf"/>
</dbReference>
<feature type="domain" description="NmrA-like" evidence="3">
    <location>
        <begin position="6"/>
        <end position="236"/>
    </location>
</feature>
<dbReference type="AlphaFoldDB" id="A0A2B7YTP3"/>
<dbReference type="OrthoDB" id="9974981at2759"/>
<name>A0A2B7YTP3_POLH7</name>
<reference evidence="4 5" key="1">
    <citation type="submission" date="2017-10" db="EMBL/GenBank/DDBJ databases">
        <title>Comparative genomics in systemic dimorphic fungi from Ajellomycetaceae.</title>
        <authorList>
            <person name="Munoz J.F."/>
            <person name="Mcewen J.G."/>
            <person name="Clay O.K."/>
            <person name="Cuomo C.A."/>
        </authorList>
    </citation>
    <scope>NUCLEOTIDE SEQUENCE [LARGE SCALE GENOMIC DNA]</scope>
    <source>
        <strain evidence="4 5">UAMH7299</strain>
    </source>
</reference>
<accession>A0A2B7YTP3</accession>
<dbReference type="SUPFAM" id="SSF51735">
    <property type="entry name" value="NAD(P)-binding Rossmann-fold domains"/>
    <property type="match status" value="1"/>
</dbReference>
<dbReference type="CDD" id="cd05259">
    <property type="entry name" value="PCBER_SDR_a"/>
    <property type="match status" value="1"/>
</dbReference>
<evidence type="ECO:0000313" key="5">
    <source>
        <dbReference type="Proteomes" id="UP000224634"/>
    </source>
</evidence>
<evidence type="ECO:0000256" key="1">
    <source>
        <dbReference type="ARBA" id="ARBA00022857"/>
    </source>
</evidence>
<dbReference type="Gene3D" id="3.40.50.720">
    <property type="entry name" value="NAD(P)-binding Rossmann-like Domain"/>
    <property type="match status" value="1"/>
</dbReference>
<dbReference type="Proteomes" id="UP000224634">
    <property type="component" value="Unassembled WGS sequence"/>
</dbReference>
<sequence>MSQAFKNIVVVGGGLVGSALIQALLDAPEGYSVSVLLRESSEYNPPAGVSIIKSDFTNESLVKAFSGQDVVASTIAPAALPDQIKLIDAAIEAGVKRFIPSEYAGDTRIKAIHPLIPFSVFKFQVFEHLVKNQDKIEWTVFATGAFVDVTLKTGFLGFDIANTTAKAWDDKYADATFSATRLPTVAKVVAQSLSPSLAPKTANQYIFVREATLSLRDLLSALEKATGSTFTRNDVDFASAAEEGLAKLSRGDVSGLTYIVISYLINPQSATDFDAAGVVSNHLFDLPEVELQSIVDEVVAEVKNGKEA</sequence>
<gene>
    <name evidence="4" type="ORF">AJ80_00892</name>
</gene>
<keyword evidence="5" id="KW-1185">Reference proteome</keyword>
<dbReference type="PANTHER" id="PTHR47706">
    <property type="entry name" value="NMRA-LIKE FAMILY PROTEIN"/>
    <property type="match status" value="1"/>
</dbReference>
<protein>
    <recommendedName>
        <fullName evidence="3">NmrA-like domain-containing protein</fullName>
    </recommendedName>
</protein>
<organism evidence="4 5">
    <name type="scientific">Polytolypa hystricis (strain UAMH7299)</name>
    <dbReference type="NCBI Taxonomy" id="1447883"/>
    <lineage>
        <taxon>Eukaryota</taxon>
        <taxon>Fungi</taxon>
        <taxon>Dikarya</taxon>
        <taxon>Ascomycota</taxon>
        <taxon>Pezizomycotina</taxon>
        <taxon>Eurotiomycetes</taxon>
        <taxon>Eurotiomycetidae</taxon>
        <taxon>Onygenales</taxon>
        <taxon>Onygenales incertae sedis</taxon>
        <taxon>Polytolypa</taxon>
    </lineage>
</organism>
<evidence type="ECO:0000256" key="2">
    <source>
        <dbReference type="ARBA" id="ARBA00023002"/>
    </source>
</evidence>
<dbReference type="Pfam" id="PF05368">
    <property type="entry name" value="NmrA"/>
    <property type="match status" value="1"/>
</dbReference>